<comment type="caution">
    <text evidence="4">The sequence shown here is derived from an EMBL/GenBank/DDBJ whole genome shotgun (WGS) entry which is preliminary data.</text>
</comment>
<feature type="transmembrane region" description="Helical" evidence="3">
    <location>
        <begin position="157"/>
        <end position="182"/>
    </location>
</feature>
<feature type="transmembrane region" description="Helical" evidence="3">
    <location>
        <begin position="99"/>
        <end position="122"/>
    </location>
</feature>
<dbReference type="AlphaFoldDB" id="A0A4Y3KAP1"/>
<name>A0A4Y3KAP1_CELUD</name>
<feature type="transmembrane region" description="Helical" evidence="3">
    <location>
        <begin position="128"/>
        <end position="145"/>
    </location>
</feature>
<feature type="region of interest" description="Disordered" evidence="2">
    <location>
        <begin position="1"/>
        <end position="22"/>
    </location>
</feature>
<evidence type="ECO:0000313" key="5">
    <source>
        <dbReference type="Proteomes" id="UP000315842"/>
    </source>
</evidence>
<evidence type="ECO:0008006" key="6">
    <source>
        <dbReference type="Google" id="ProtNLM"/>
    </source>
</evidence>
<feature type="transmembrane region" description="Helical" evidence="3">
    <location>
        <begin position="207"/>
        <end position="224"/>
    </location>
</feature>
<evidence type="ECO:0000313" key="4">
    <source>
        <dbReference type="EMBL" id="GEA81073.1"/>
    </source>
</evidence>
<dbReference type="InterPro" id="IPR003784">
    <property type="entry name" value="BioY"/>
</dbReference>
<evidence type="ECO:0000256" key="2">
    <source>
        <dbReference type="SAM" id="MobiDB-lite"/>
    </source>
</evidence>
<comment type="similarity">
    <text evidence="1">Belongs to the BioY family.</text>
</comment>
<reference evidence="4 5" key="1">
    <citation type="submission" date="2019-06" db="EMBL/GenBank/DDBJ databases">
        <title>Whole genome shotgun sequence of Cellulomonas uda NBRC 3747.</title>
        <authorList>
            <person name="Hosoyama A."/>
            <person name="Uohara A."/>
            <person name="Ohji S."/>
            <person name="Ichikawa N."/>
        </authorList>
    </citation>
    <scope>NUCLEOTIDE SEQUENCE [LARGE SCALE GENOMIC DNA]</scope>
    <source>
        <strain evidence="4 5">NBRC 3747</strain>
    </source>
</reference>
<dbReference type="GO" id="GO:0015225">
    <property type="term" value="F:biotin transmembrane transporter activity"/>
    <property type="evidence" value="ECO:0007669"/>
    <property type="project" value="InterPro"/>
</dbReference>
<evidence type="ECO:0000256" key="1">
    <source>
        <dbReference type="ARBA" id="ARBA00010692"/>
    </source>
</evidence>
<dbReference type="Gene3D" id="1.10.1760.20">
    <property type="match status" value="1"/>
</dbReference>
<organism evidence="4 5">
    <name type="scientific">Cellulomonas uda</name>
    <dbReference type="NCBI Taxonomy" id="1714"/>
    <lineage>
        <taxon>Bacteria</taxon>
        <taxon>Bacillati</taxon>
        <taxon>Actinomycetota</taxon>
        <taxon>Actinomycetes</taxon>
        <taxon>Micrococcales</taxon>
        <taxon>Cellulomonadaceae</taxon>
        <taxon>Cellulomonas</taxon>
    </lineage>
</organism>
<evidence type="ECO:0000256" key="3">
    <source>
        <dbReference type="SAM" id="Phobius"/>
    </source>
</evidence>
<proteinExistence type="inferred from homology"/>
<dbReference type="RefSeq" id="WP_371860767.1">
    <property type="nucleotide sequence ID" value="NZ_BJLP01000021.1"/>
</dbReference>
<feature type="transmembrane region" description="Helical" evidence="3">
    <location>
        <begin position="74"/>
        <end position="92"/>
    </location>
</feature>
<keyword evidence="3" id="KW-1133">Transmembrane helix</keyword>
<dbReference type="EMBL" id="BJLP01000021">
    <property type="protein sequence ID" value="GEA81073.1"/>
    <property type="molecule type" value="Genomic_DNA"/>
</dbReference>
<accession>A0A4Y3KAP1</accession>
<dbReference type="Pfam" id="PF02632">
    <property type="entry name" value="BioY"/>
    <property type="match status" value="1"/>
</dbReference>
<keyword evidence="3" id="KW-0812">Transmembrane</keyword>
<gene>
    <name evidence="4" type="ORF">CUD01_15170</name>
</gene>
<keyword evidence="3" id="KW-0472">Membrane</keyword>
<sequence length="228" mass="22493">MTDARQHSAPPGTAIADAPQSPALPDPAAVLDVALPEPAERAHPATADVALVAVFAAFIAVCAVVPGIPTGTGVPVTLQTFGVVLAGLVLGWRRGALAVLLYLAVGLAGVPVFSGGTGGLAVLAGPSVGYLLGFPLAAALAGVLASAARKATGPARYLVLVASGLTATALTVHPLGIAGIVLRTDLTAGEAFAAGAVFFPGDTVKTLLAAAVALAVFAAYPDLLRRRR</sequence>
<feature type="transmembrane region" description="Helical" evidence="3">
    <location>
        <begin position="49"/>
        <end position="68"/>
    </location>
</feature>
<dbReference type="PANTHER" id="PTHR34295">
    <property type="entry name" value="BIOTIN TRANSPORTER BIOY"/>
    <property type="match status" value="1"/>
</dbReference>
<dbReference type="Proteomes" id="UP000315842">
    <property type="component" value="Unassembled WGS sequence"/>
</dbReference>
<dbReference type="GO" id="GO:0005886">
    <property type="term" value="C:plasma membrane"/>
    <property type="evidence" value="ECO:0007669"/>
    <property type="project" value="InterPro"/>
</dbReference>
<dbReference type="PANTHER" id="PTHR34295:SF1">
    <property type="entry name" value="BIOTIN TRANSPORTER BIOY"/>
    <property type="match status" value="1"/>
</dbReference>
<keyword evidence="5" id="KW-1185">Reference proteome</keyword>
<protein>
    <recommendedName>
        <fullName evidence="6">Biotin transporter</fullName>
    </recommendedName>
</protein>